<proteinExistence type="predicted"/>
<dbReference type="EMBL" id="CP023324">
    <property type="protein sequence ID" value="ATY63201.1"/>
    <property type="molecule type" value="Genomic_DNA"/>
</dbReference>
<evidence type="ECO:0000313" key="3">
    <source>
        <dbReference type="Proteomes" id="UP000323067"/>
    </source>
</evidence>
<protein>
    <submittedName>
        <fullName evidence="2">Uncharacterized protein</fullName>
    </submittedName>
</protein>
<reference evidence="2 3" key="1">
    <citation type="journal article" date="2017" name="BMC Genomics">
        <title>Chromosome level assembly and secondary metabolite potential of the parasitic fungus Cordyceps militaris.</title>
        <authorList>
            <person name="Kramer G.J."/>
            <person name="Nodwell J.R."/>
        </authorList>
    </citation>
    <scope>NUCLEOTIDE SEQUENCE [LARGE SCALE GENOMIC DNA]</scope>
    <source>
        <strain evidence="2 3">ATCC 34164</strain>
    </source>
</reference>
<sequence>MATLPRWLAGPYRPWFSVKETRVSFAGERGKPKKRACRNDGGGEGHGREAHGLGSYRKL</sequence>
<name>A0A2H4SJB8_CORMI</name>
<gene>
    <name evidence="2" type="ORF">A9K55_008857</name>
</gene>
<dbReference type="AlphaFoldDB" id="A0A2H4SJB8"/>
<feature type="compositionally biased region" description="Basic and acidic residues" evidence="1">
    <location>
        <begin position="37"/>
        <end position="51"/>
    </location>
</feature>
<dbReference type="VEuPathDB" id="FungiDB:A9K55_008857"/>
<feature type="region of interest" description="Disordered" evidence="1">
    <location>
        <begin position="27"/>
        <end position="59"/>
    </location>
</feature>
<evidence type="ECO:0000256" key="1">
    <source>
        <dbReference type="SAM" id="MobiDB-lite"/>
    </source>
</evidence>
<accession>A0A2H4SJB8</accession>
<organism evidence="2 3">
    <name type="scientific">Cordyceps militaris</name>
    <name type="common">Caterpillar fungus</name>
    <name type="synonym">Clavaria militaris</name>
    <dbReference type="NCBI Taxonomy" id="73501"/>
    <lineage>
        <taxon>Eukaryota</taxon>
        <taxon>Fungi</taxon>
        <taxon>Dikarya</taxon>
        <taxon>Ascomycota</taxon>
        <taxon>Pezizomycotina</taxon>
        <taxon>Sordariomycetes</taxon>
        <taxon>Hypocreomycetidae</taxon>
        <taxon>Hypocreales</taxon>
        <taxon>Cordycipitaceae</taxon>
        <taxon>Cordyceps</taxon>
    </lineage>
</organism>
<evidence type="ECO:0000313" key="2">
    <source>
        <dbReference type="EMBL" id="ATY63201.1"/>
    </source>
</evidence>
<dbReference type="Proteomes" id="UP000323067">
    <property type="component" value="Chromosome vii"/>
</dbReference>